<feature type="domain" description="MgtC/SapB/SrpB/YhiD N-terminal" evidence="8">
    <location>
        <begin position="27"/>
        <end position="149"/>
    </location>
</feature>
<evidence type="ECO:0000256" key="7">
    <source>
        <dbReference type="SAM" id="Phobius"/>
    </source>
</evidence>
<dbReference type="PANTHER" id="PTHR33778:SF1">
    <property type="entry name" value="MAGNESIUM TRANSPORTER YHID-RELATED"/>
    <property type="match status" value="1"/>
</dbReference>
<comment type="subcellular location">
    <subcellularLocation>
        <location evidence="1">Cell membrane</location>
        <topology evidence="1">Multi-pass membrane protein</topology>
    </subcellularLocation>
</comment>
<evidence type="ECO:0000313" key="9">
    <source>
        <dbReference type="EMBL" id="HIT42150.1"/>
    </source>
</evidence>
<dbReference type="PRINTS" id="PR01837">
    <property type="entry name" value="MGTCSAPBPROT"/>
</dbReference>
<feature type="transmembrane region" description="Helical" evidence="7">
    <location>
        <begin position="49"/>
        <end position="69"/>
    </location>
</feature>
<reference evidence="9" key="1">
    <citation type="submission" date="2020-10" db="EMBL/GenBank/DDBJ databases">
        <authorList>
            <person name="Gilroy R."/>
        </authorList>
    </citation>
    <scope>NUCLEOTIDE SEQUENCE</scope>
    <source>
        <strain evidence="9">CHK123-3438</strain>
    </source>
</reference>
<evidence type="ECO:0000256" key="4">
    <source>
        <dbReference type="ARBA" id="ARBA00022692"/>
    </source>
</evidence>
<evidence type="ECO:0000256" key="5">
    <source>
        <dbReference type="ARBA" id="ARBA00022989"/>
    </source>
</evidence>
<accession>A0A9D1GJJ6</accession>
<feature type="transmembrane region" description="Helical" evidence="7">
    <location>
        <begin position="111"/>
        <end position="141"/>
    </location>
</feature>
<keyword evidence="3" id="KW-1003">Cell membrane</keyword>
<gene>
    <name evidence="9" type="ORF">IAB60_08675</name>
</gene>
<dbReference type="InterPro" id="IPR003416">
    <property type="entry name" value="MgtC/SapB/SrpB/YhiD_fam"/>
</dbReference>
<feature type="transmembrane region" description="Helical" evidence="7">
    <location>
        <begin position="16"/>
        <end position="37"/>
    </location>
</feature>
<evidence type="ECO:0000256" key="6">
    <source>
        <dbReference type="ARBA" id="ARBA00023136"/>
    </source>
</evidence>
<feature type="transmembrane region" description="Helical" evidence="7">
    <location>
        <begin position="81"/>
        <end position="99"/>
    </location>
</feature>
<evidence type="ECO:0000256" key="3">
    <source>
        <dbReference type="ARBA" id="ARBA00022475"/>
    </source>
</evidence>
<dbReference type="Proteomes" id="UP000886860">
    <property type="component" value="Unassembled WGS sequence"/>
</dbReference>
<comment type="similarity">
    <text evidence="2">Belongs to the MgtC/SapB family.</text>
</comment>
<dbReference type="Pfam" id="PF02308">
    <property type="entry name" value="MgtC"/>
    <property type="match status" value="1"/>
</dbReference>
<comment type="caution">
    <text evidence="9">The sequence shown here is derived from an EMBL/GenBank/DDBJ whole genome shotgun (WGS) entry which is preliminary data.</text>
</comment>
<evidence type="ECO:0000313" key="10">
    <source>
        <dbReference type="Proteomes" id="UP000886860"/>
    </source>
</evidence>
<dbReference type="GO" id="GO:0005886">
    <property type="term" value="C:plasma membrane"/>
    <property type="evidence" value="ECO:0007669"/>
    <property type="project" value="UniProtKB-SubCell"/>
</dbReference>
<keyword evidence="5 7" id="KW-1133">Transmembrane helix</keyword>
<evidence type="ECO:0000256" key="2">
    <source>
        <dbReference type="ARBA" id="ARBA00009298"/>
    </source>
</evidence>
<name>A0A9D1GJJ6_9FIRM</name>
<dbReference type="InterPro" id="IPR049177">
    <property type="entry name" value="MgtC_SapB_SrpB_YhiD_N"/>
</dbReference>
<dbReference type="PANTHER" id="PTHR33778">
    <property type="entry name" value="PROTEIN MGTC"/>
    <property type="match status" value="1"/>
</dbReference>
<organism evidence="9 10">
    <name type="scientific">Candidatus Caccovicinus merdipullorum</name>
    <dbReference type="NCBI Taxonomy" id="2840724"/>
    <lineage>
        <taxon>Bacteria</taxon>
        <taxon>Bacillati</taxon>
        <taxon>Bacillota</taxon>
        <taxon>Clostridia</taxon>
        <taxon>Eubacteriales</taxon>
        <taxon>Candidatus Caccovicinus</taxon>
    </lineage>
</organism>
<reference evidence="9" key="2">
    <citation type="journal article" date="2021" name="PeerJ">
        <title>Extensive microbial diversity within the chicken gut microbiome revealed by metagenomics and culture.</title>
        <authorList>
            <person name="Gilroy R."/>
            <person name="Ravi A."/>
            <person name="Getino M."/>
            <person name="Pursley I."/>
            <person name="Horton D.L."/>
            <person name="Alikhan N.F."/>
            <person name="Baker D."/>
            <person name="Gharbi K."/>
            <person name="Hall N."/>
            <person name="Watson M."/>
            <person name="Adriaenssens E.M."/>
            <person name="Foster-Nyarko E."/>
            <person name="Jarju S."/>
            <person name="Secka A."/>
            <person name="Antonio M."/>
            <person name="Oren A."/>
            <person name="Chaudhuri R.R."/>
            <person name="La Ragione R."/>
            <person name="Hildebrand F."/>
            <person name="Pallen M.J."/>
        </authorList>
    </citation>
    <scope>NUCLEOTIDE SEQUENCE</scope>
    <source>
        <strain evidence="9">CHK123-3438</strain>
    </source>
</reference>
<protein>
    <submittedName>
        <fullName evidence="9">MgtC/SapB family protein</fullName>
    </submittedName>
</protein>
<keyword evidence="6 7" id="KW-0472">Membrane</keyword>
<evidence type="ECO:0000259" key="8">
    <source>
        <dbReference type="Pfam" id="PF02308"/>
    </source>
</evidence>
<dbReference type="AlphaFoldDB" id="A0A9D1GJJ6"/>
<dbReference type="EMBL" id="DVKS01000151">
    <property type="protein sequence ID" value="HIT42150.1"/>
    <property type="molecule type" value="Genomic_DNA"/>
</dbReference>
<keyword evidence="4 7" id="KW-0812">Transmembrane</keyword>
<sequence length="230" mass="24588">METVFDTIGLGSMEDLLVQAELLLRIGISCVLGLLIGHERKNRNKSAGIRTHAIVAMGAALIMIVSKYGFFDVESYDAARVAAQVVSGVGFLGAGVIFVRNNLVSGLTTAAGIWATAGVGLAMGCGLYVIGIVSALMIVLIQELMHRIDYFAQVASCGTIRMTIVKKAGAVKSMEEYLESCRVDIASVKVHKNKKDEIKVEFEVIYPPGLDKAGLFSKLAENDAVMTISD</sequence>
<evidence type="ECO:0000256" key="1">
    <source>
        <dbReference type="ARBA" id="ARBA00004651"/>
    </source>
</evidence>
<proteinExistence type="inferred from homology"/>